<sequence>MSRYNGTEERGLQLKKSMKFCLPIFTLILLLRFYTPGNCQQSFTTISGKITDATTGKPVAYANIQLKKGSSGTVSNAMGFFVYNIKGIQTTDSVLISCIGYKPLALDMHAAGVQELNIKLHPAIIDLPVVSVSAPNALEILKAAIKKIPENYDTSDARLTAFYRENIQLGKDTLNFNESILDIYKTFHHEKNNNDQLRIIKGRRKKVDLSKDPQLYGWLTGITNTAYSALLDDIAKYTDAKTTFLNPRNFRYYTYSLQNPVVDDNRKLLVLSIRPKVNNRKGFVNATLFIDEASLAIVRCEYATSPAGTRYLNHHGKGGLRYTIMSKVIKATFDFTHIAGVVSYKKYKDKYYLNTVQRNWDIIVNSKKRGITDMPWKADFTLLITDVSKDSVQRFTTGVSDSRGTISSQIGSNYDAAFWENYNILQPALPDSLRKTEPVSKAAPAERVSNRKNGFTHADTLRGYLSPLRSCYDVTFYDLDADVDMTGHAIKGSNKIRFKVTLPFDVMQIDLYANMKIEKILFNGTSLNWQREANAVFVHFPGMQPAGSEQEITVFYEGIPQVPDRKVPMKGGVLWDKDDLGNPWAQVVCQGSGASLWWPCKDHLSDEPDSMMIRITVPEEFTEISNGQLLRKVPVAGNKTRYEWRISYPVNNYNATFSIGKYAHYTDNYNGLKIDYYVMPYNLERAKTVFEPVKPMLACFEKYFGPYPFKQDGLMLVESLYPMEHQSGVCIGRIKQDVPPDNNPLLWHETAHEWWGNAITCKDIADMWMHEAFATYAEAMFIEDKYGKEEAGQFLNAQKEQVKNTEPVTGVYNVNHIFYDIGDMYTKGSLMLNTLRHVIDNDTLWFGLLKGIQQHFCYQTLSAAELIGYINQHTGKDYRYFFDQYLNYTAIPKLQYSIKEQGHDLVLKYRWRADAEGFIMPVKVAVAADKFRVIYPSTEWKTTVLKNVAADNFEVDEEHFYIETEEVE</sequence>
<dbReference type="GO" id="GO:0005615">
    <property type="term" value="C:extracellular space"/>
    <property type="evidence" value="ECO:0007669"/>
    <property type="project" value="TreeGrafter"/>
</dbReference>
<dbReference type="GO" id="GO:0008270">
    <property type="term" value="F:zinc ion binding"/>
    <property type="evidence" value="ECO:0007669"/>
    <property type="project" value="InterPro"/>
</dbReference>
<dbReference type="RefSeq" id="WP_157304404.1">
    <property type="nucleotide sequence ID" value="NZ_WRXN01000001.1"/>
</dbReference>
<dbReference type="AlphaFoldDB" id="A0A7K1TY90"/>
<dbReference type="SUPFAM" id="SSF63737">
    <property type="entry name" value="Leukotriene A4 hydrolase N-terminal domain"/>
    <property type="match status" value="1"/>
</dbReference>
<keyword evidence="3" id="KW-1185">Reference proteome</keyword>
<comment type="caution">
    <text evidence="2">The sequence shown here is derived from an EMBL/GenBank/DDBJ whole genome shotgun (WGS) entry which is preliminary data.</text>
</comment>
<accession>A0A7K1TY90</accession>
<dbReference type="Pfam" id="PF13715">
    <property type="entry name" value="CarbopepD_reg_2"/>
    <property type="match status" value="1"/>
</dbReference>
<evidence type="ECO:0000313" key="2">
    <source>
        <dbReference type="EMBL" id="MVT07036.1"/>
    </source>
</evidence>
<dbReference type="EMBL" id="WRXN01000001">
    <property type="protein sequence ID" value="MVT07036.1"/>
    <property type="molecule type" value="Genomic_DNA"/>
</dbReference>
<dbReference type="Gene3D" id="2.60.40.1730">
    <property type="entry name" value="tricorn interacting facor f3 domain"/>
    <property type="match status" value="1"/>
</dbReference>
<dbReference type="PANTHER" id="PTHR11533:SF174">
    <property type="entry name" value="PUROMYCIN-SENSITIVE AMINOPEPTIDASE-RELATED"/>
    <property type="match status" value="1"/>
</dbReference>
<dbReference type="CDD" id="cd09603">
    <property type="entry name" value="M1_APN_like"/>
    <property type="match status" value="1"/>
</dbReference>
<dbReference type="Pfam" id="PF01433">
    <property type="entry name" value="Peptidase_M1"/>
    <property type="match status" value="1"/>
</dbReference>
<dbReference type="InterPro" id="IPR008969">
    <property type="entry name" value="CarboxyPept-like_regulatory"/>
</dbReference>
<dbReference type="GO" id="GO:0005737">
    <property type="term" value="C:cytoplasm"/>
    <property type="evidence" value="ECO:0007669"/>
    <property type="project" value="TreeGrafter"/>
</dbReference>
<name>A0A7K1TY90_9BACT</name>
<evidence type="ECO:0000313" key="3">
    <source>
        <dbReference type="Proteomes" id="UP000461730"/>
    </source>
</evidence>
<dbReference type="GO" id="GO:0043171">
    <property type="term" value="P:peptide catabolic process"/>
    <property type="evidence" value="ECO:0007669"/>
    <property type="project" value="TreeGrafter"/>
</dbReference>
<organism evidence="2 3">
    <name type="scientific">Chitinophaga tropicalis</name>
    <dbReference type="NCBI Taxonomy" id="2683588"/>
    <lineage>
        <taxon>Bacteria</taxon>
        <taxon>Pseudomonadati</taxon>
        <taxon>Bacteroidota</taxon>
        <taxon>Chitinophagia</taxon>
        <taxon>Chitinophagales</taxon>
        <taxon>Chitinophagaceae</taxon>
        <taxon>Chitinophaga</taxon>
    </lineage>
</organism>
<dbReference type="InterPro" id="IPR050344">
    <property type="entry name" value="Peptidase_M1_aminopeptidases"/>
</dbReference>
<protein>
    <recommendedName>
        <fullName evidence="1">Peptidase M1 membrane alanine aminopeptidase domain-containing protein</fullName>
    </recommendedName>
</protein>
<dbReference type="InterPro" id="IPR014782">
    <property type="entry name" value="Peptidase_M1_dom"/>
</dbReference>
<evidence type="ECO:0000259" key="1">
    <source>
        <dbReference type="Pfam" id="PF01433"/>
    </source>
</evidence>
<dbReference type="GO" id="GO:0070006">
    <property type="term" value="F:metalloaminopeptidase activity"/>
    <property type="evidence" value="ECO:0007669"/>
    <property type="project" value="TreeGrafter"/>
</dbReference>
<dbReference type="InterPro" id="IPR042097">
    <property type="entry name" value="Aminopeptidase_N-like_N_sf"/>
</dbReference>
<dbReference type="GO" id="GO:0042277">
    <property type="term" value="F:peptide binding"/>
    <property type="evidence" value="ECO:0007669"/>
    <property type="project" value="TreeGrafter"/>
</dbReference>
<dbReference type="Gene3D" id="2.60.40.1120">
    <property type="entry name" value="Carboxypeptidase-like, regulatory domain"/>
    <property type="match status" value="1"/>
</dbReference>
<dbReference type="PANTHER" id="PTHR11533">
    <property type="entry name" value="PROTEASE M1 ZINC METALLOPROTEASE"/>
    <property type="match status" value="1"/>
</dbReference>
<dbReference type="SUPFAM" id="SSF55486">
    <property type="entry name" value="Metalloproteases ('zincins'), catalytic domain"/>
    <property type="match status" value="1"/>
</dbReference>
<dbReference type="GO" id="GO:0016020">
    <property type="term" value="C:membrane"/>
    <property type="evidence" value="ECO:0007669"/>
    <property type="project" value="TreeGrafter"/>
</dbReference>
<dbReference type="SUPFAM" id="SSF49464">
    <property type="entry name" value="Carboxypeptidase regulatory domain-like"/>
    <property type="match status" value="1"/>
</dbReference>
<dbReference type="Gene3D" id="1.10.390.10">
    <property type="entry name" value="Neutral Protease Domain 2"/>
    <property type="match status" value="1"/>
</dbReference>
<gene>
    <name evidence="2" type="ORF">GO493_02095</name>
</gene>
<reference evidence="2 3" key="1">
    <citation type="submission" date="2019-12" db="EMBL/GenBank/DDBJ databases">
        <title>Chitinophaga sp. strain ysch24 (GDMCC 1.1355), whole genome shotgun sequence.</title>
        <authorList>
            <person name="Zhang X."/>
        </authorList>
    </citation>
    <scope>NUCLEOTIDE SEQUENCE [LARGE SCALE GENOMIC DNA]</scope>
    <source>
        <strain evidence="3">ysch24</strain>
    </source>
</reference>
<feature type="domain" description="Peptidase M1 membrane alanine aminopeptidase" evidence="1">
    <location>
        <begin position="744"/>
        <end position="885"/>
    </location>
</feature>
<proteinExistence type="predicted"/>
<dbReference type="InterPro" id="IPR027268">
    <property type="entry name" value="Peptidase_M4/M1_CTD_sf"/>
</dbReference>
<dbReference type="Proteomes" id="UP000461730">
    <property type="component" value="Unassembled WGS sequence"/>
</dbReference>